<dbReference type="InterPro" id="IPR039420">
    <property type="entry name" value="WalR-like"/>
</dbReference>
<dbReference type="PRINTS" id="PR00038">
    <property type="entry name" value="HTHLUXR"/>
</dbReference>
<dbReference type="PROSITE" id="PS50043">
    <property type="entry name" value="HTH_LUXR_2"/>
    <property type="match status" value="1"/>
</dbReference>
<dbReference type="PANTHER" id="PTHR43214:SF24">
    <property type="entry name" value="TRANSCRIPTIONAL REGULATORY PROTEIN NARL-RELATED"/>
    <property type="match status" value="1"/>
</dbReference>
<sequence>MIRVLIADDEPLIRAATRLLLGRADDLAVVAEAADGAEAVAAAVEHAPDVALVDIRMPVLDGLGAVEELSRVAPAVRAIVLTTFGDEEYVARALRAGAAGFLLKDTDPTQILHAVRAAAAGDAVLSPPIARQVIARCYAAPDPRPRDLSSLTAREREVLALVGHGLSNAEIGARLGTTAGTVKVHVARILSKLACANRVQAAIIAHDSGLLRR</sequence>
<evidence type="ECO:0000256" key="4">
    <source>
        <dbReference type="ARBA" id="ARBA00023163"/>
    </source>
</evidence>
<evidence type="ECO:0000259" key="7">
    <source>
        <dbReference type="PROSITE" id="PS50110"/>
    </source>
</evidence>
<dbReference type="Proteomes" id="UP001596512">
    <property type="component" value="Unassembled WGS sequence"/>
</dbReference>
<feature type="modified residue" description="4-aspartylphosphate" evidence="5">
    <location>
        <position position="54"/>
    </location>
</feature>
<evidence type="ECO:0000313" key="9">
    <source>
        <dbReference type="Proteomes" id="UP001596512"/>
    </source>
</evidence>
<accession>A0ABW2TU24</accession>
<dbReference type="Gene3D" id="3.40.50.2300">
    <property type="match status" value="1"/>
</dbReference>
<comment type="caution">
    <text evidence="8">The sequence shown here is derived from an EMBL/GenBank/DDBJ whole genome shotgun (WGS) entry which is preliminary data.</text>
</comment>
<dbReference type="InterPro" id="IPR011006">
    <property type="entry name" value="CheY-like_superfamily"/>
</dbReference>
<keyword evidence="4" id="KW-0804">Transcription</keyword>
<evidence type="ECO:0000259" key="6">
    <source>
        <dbReference type="PROSITE" id="PS50043"/>
    </source>
</evidence>
<feature type="domain" description="Response regulatory" evidence="7">
    <location>
        <begin position="3"/>
        <end position="119"/>
    </location>
</feature>
<reference evidence="9" key="1">
    <citation type="journal article" date="2019" name="Int. J. Syst. Evol. Microbiol.">
        <title>The Global Catalogue of Microorganisms (GCM) 10K type strain sequencing project: providing services to taxonomists for standard genome sequencing and annotation.</title>
        <authorList>
            <consortium name="The Broad Institute Genomics Platform"/>
            <consortium name="The Broad Institute Genome Sequencing Center for Infectious Disease"/>
            <person name="Wu L."/>
            <person name="Ma J."/>
        </authorList>
    </citation>
    <scope>NUCLEOTIDE SEQUENCE [LARGE SCALE GENOMIC DNA]</scope>
    <source>
        <strain evidence="9">JCM 17695</strain>
    </source>
</reference>
<keyword evidence="2" id="KW-0805">Transcription regulation</keyword>
<dbReference type="PANTHER" id="PTHR43214">
    <property type="entry name" value="TWO-COMPONENT RESPONSE REGULATOR"/>
    <property type="match status" value="1"/>
</dbReference>
<name>A0ABW2TU24_9PSEU</name>
<evidence type="ECO:0000256" key="1">
    <source>
        <dbReference type="ARBA" id="ARBA00022553"/>
    </source>
</evidence>
<dbReference type="PROSITE" id="PS50110">
    <property type="entry name" value="RESPONSE_REGULATORY"/>
    <property type="match status" value="1"/>
</dbReference>
<dbReference type="SUPFAM" id="SSF52172">
    <property type="entry name" value="CheY-like"/>
    <property type="match status" value="1"/>
</dbReference>
<dbReference type="InterPro" id="IPR058245">
    <property type="entry name" value="NreC/VraR/RcsB-like_REC"/>
</dbReference>
<dbReference type="SMART" id="SM00448">
    <property type="entry name" value="REC"/>
    <property type="match status" value="1"/>
</dbReference>
<dbReference type="EMBL" id="JBHTEY010000004">
    <property type="protein sequence ID" value="MFC7617332.1"/>
    <property type="molecule type" value="Genomic_DNA"/>
</dbReference>
<dbReference type="Pfam" id="PF00072">
    <property type="entry name" value="Response_reg"/>
    <property type="match status" value="1"/>
</dbReference>
<dbReference type="Pfam" id="PF00196">
    <property type="entry name" value="GerE"/>
    <property type="match status" value="1"/>
</dbReference>
<keyword evidence="1 5" id="KW-0597">Phosphoprotein</keyword>
<gene>
    <name evidence="8" type="ORF">ACFQV2_31820</name>
</gene>
<organism evidence="8 9">
    <name type="scientific">Actinokineospora soli</name>
    <dbReference type="NCBI Taxonomy" id="1048753"/>
    <lineage>
        <taxon>Bacteria</taxon>
        <taxon>Bacillati</taxon>
        <taxon>Actinomycetota</taxon>
        <taxon>Actinomycetes</taxon>
        <taxon>Pseudonocardiales</taxon>
        <taxon>Pseudonocardiaceae</taxon>
        <taxon>Actinokineospora</taxon>
    </lineage>
</organism>
<dbReference type="InterPro" id="IPR001789">
    <property type="entry name" value="Sig_transdc_resp-reg_receiver"/>
</dbReference>
<dbReference type="InterPro" id="IPR016032">
    <property type="entry name" value="Sig_transdc_resp-reg_C-effctor"/>
</dbReference>
<dbReference type="SUPFAM" id="SSF46894">
    <property type="entry name" value="C-terminal effector domain of the bipartite response regulators"/>
    <property type="match status" value="1"/>
</dbReference>
<evidence type="ECO:0000313" key="8">
    <source>
        <dbReference type="EMBL" id="MFC7617332.1"/>
    </source>
</evidence>
<proteinExistence type="predicted"/>
<keyword evidence="3" id="KW-0238">DNA-binding</keyword>
<evidence type="ECO:0000256" key="5">
    <source>
        <dbReference type="PROSITE-ProRule" id="PRU00169"/>
    </source>
</evidence>
<dbReference type="SMART" id="SM00421">
    <property type="entry name" value="HTH_LUXR"/>
    <property type="match status" value="1"/>
</dbReference>
<keyword evidence="9" id="KW-1185">Reference proteome</keyword>
<protein>
    <submittedName>
        <fullName evidence="8">Response regulator</fullName>
    </submittedName>
</protein>
<dbReference type="InterPro" id="IPR000792">
    <property type="entry name" value="Tscrpt_reg_LuxR_C"/>
</dbReference>
<dbReference type="CDD" id="cd17535">
    <property type="entry name" value="REC_NarL-like"/>
    <property type="match status" value="1"/>
</dbReference>
<evidence type="ECO:0000256" key="3">
    <source>
        <dbReference type="ARBA" id="ARBA00023125"/>
    </source>
</evidence>
<evidence type="ECO:0000256" key="2">
    <source>
        <dbReference type="ARBA" id="ARBA00023015"/>
    </source>
</evidence>
<feature type="domain" description="HTH luxR-type" evidence="6">
    <location>
        <begin position="144"/>
        <end position="209"/>
    </location>
</feature>
<dbReference type="CDD" id="cd06170">
    <property type="entry name" value="LuxR_C_like"/>
    <property type="match status" value="1"/>
</dbReference>